<dbReference type="AlphaFoldDB" id="A0A806KF18"/>
<dbReference type="EMBL" id="JQ844228">
    <property type="protein sequence ID" value="AGS53245.1"/>
    <property type="molecule type" value="Genomic_DNA"/>
</dbReference>
<dbReference type="InterPro" id="IPR016518">
    <property type="entry name" value="Alpha-L-fucosidase"/>
</dbReference>
<protein>
    <submittedName>
        <fullName evidence="5">Alpha-fucosidase</fullName>
    </submittedName>
</protein>
<evidence type="ECO:0000313" key="5">
    <source>
        <dbReference type="EMBL" id="AGS53245.1"/>
    </source>
</evidence>
<dbReference type="PANTHER" id="PTHR31084:SF19">
    <property type="entry name" value="GLYCOSYL HYDROLASE FAMILY 95 N-TERMINAL DOMAIN-CONTAINING PROTEIN"/>
    <property type="match status" value="1"/>
</dbReference>
<evidence type="ECO:0000259" key="4">
    <source>
        <dbReference type="Pfam" id="PF22124"/>
    </source>
</evidence>
<evidence type="ECO:0000259" key="2">
    <source>
        <dbReference type="Pfam" id="PF14498"/>
    </source>
</evidence>
<dbReference type="PIRSF" id="PIRSF007663">
    <property type="entry name" value="UCP007663"/>
    <property type="match status" value="1"/>
</dbReference>
<feature type="domain" description="Glycosyl hydrolase family 95 N-terminal" evidence="2">
    <location>
        <begin position="51"/>
        <end position="321"/>
    </location>
</feature>
<dbReference type="PANTHER" id="PTHR31084">
    <property type="entry name" value="ALPHA-L-FUCOSIDASE 2"/>
    <property type="match status" value="1"/>
</dbReference>
<dbReference type="InterPro" id="IPR049053">
    <property type="entry name" value="AFCA-like_C"/>
</dbReference>
<keyword evidence="1" id="KW-0732">Signal</keyword>
<dbReference type="Gene3D" id="1.50.10.10">
    <property type="match status" value="1"/>
</dbReference>
<name>A0A806KF18_9BACT</name>
<dbReference type="InterPro" id="IPR054363">
    <property type="entry name" value="GH95_cat"/>
</dbReference>
<feature type="domain" description="Alpha fucosidase A-like C-terminal" evidence="3">
    <location>
        <begin position="789"/>
        <end position="881"/>
    </location>
</feature>
<dbReference type="InterPro" id="IPR027414">
    <property type="entry name" value="GH95_N_dom"/>
</dbReference>
<dbReference type="InterPro" id="IPR012341">
    <property type="entry name" value="6hp_glycosidase-like_sf"/>
</dbReference>
<dbReference type="GO" id="GO:0004560">
    <property type="term" value="F:alpha-L-fucosidase activity"/>
    <property type="evidence" value="ECO:0007669"/>
    <property type="project" value="InterPro"/>
</dbReference>
<reference evidence="5" key="1">
    <citation type="submission" date="2012-03" db="EMBL/GenBank/DDBJ databases">
        <title>Functional metagenomics reveals considerable lignocellulase gene clusters in the gut microbiome of a wood-feeding higher termite.</title>
        <authorList>
            <person name="Liu N."/>
        </authorList>
    </citation>
    <scope>NUCLEOTIDE SEQUENCE</scope>
</reference>
<dbReference type="GO" id="GO:0005975">
    <property type="term" value="P:carbohydrate metabolic process"/>
    <property type="evidence" value="ECO:0007669"/>
    <property type="project" value="InterPro"/>
</dbReference>
<dbReference type="Gene3D" id="2.60.40.1180">
    <property type="entry name" value="Golgi alpha-mannosidase II"/>
    <property type="match status" value="1"/>
</dbReference>
<dbReference type="InterPro" id="IPR013780">
    <property type="entry name" value="Glyco_hydro_b"/>
</dbReference>
<dbReference type="Pfam" id="PF21307">
    <property type="entry name" value="Glyco_hydro_95_C"/>
    <property type="match status" value="1"/>
</dbReference>
<dbReference type="Pfam" id="PF22124">
    <property type="entry name" value="Glyco_hydro_95_cat"/>
    <property type="match status" value="1"/>
</dbReference>
<accession>A0A806KF18</accession>
<proteinExistence type="predicted"/>
<sequence length="891" mass="97656">MNAKHIFANIVIYSVAAAALCAVPAAPAGQETSPSIKLTGSSRPPTNALSLWYRQPGTLNTQLNKANDTLPIGNGRLGAMIQGGVESERVQLNEESLWSGGPGGRERDSGNPDADTAYNFGYNDLFPDHDAIYERLKNGAPSGQVGNQGVYAAMIEGNYNGYGKYKNFGFLNLDYMFPAGETEVKNYRRELDMQEGIARVVYEVGNTTYTREYLASYPDNAMAVHIIAKGGAGRVNVRVSITPGQPDGRVGRRAQAPMVAADNGVITLSGGLRDNGLLYAGVFKVDQSGGTVATDPDNKTVIIANATSATIYFSLGTNYKNEYTLPDDSVWFEKLTYRTGESPEQVTNRVASALASAMTDGGFATFRTKHLGDYKSLFDRVAINLGGANTTPTDVALDAYKTASDTKAPQFQMLEELLYQYGRYLLIASSRKGSLPANLQGKWNPENQPPWSADYHTNINLQMNYWPTGGANLLETLEPLQKFVESLVVTGRYTAQKYSYPPSTPAWAWKQTGSGWTTHISGNIYGLTPPGAAWYWGWSPAANAFLCQNLYQYLQYGGDVATFKADYWPIIREAAVMWTKALYKPKDGLWAGKYVASPGYSPEHGPLTVAIAYDQQLVWELFTFTLDCMKKLDVEKSDAALKADIEEKLANLYSPVNIGDFGQIMEWSESRTEFNNYSQDHRHISQLVGFYPGTSVANGDKANFDAAVATLKRRGDGATGWSMGWKINLWARALDGNRAYKLIQNLFKDNLARNLFDLHSGIGFSTDGYYFQIDGNFGYTSGVQEMLYQSHLGYLDLLPSLPDNWANGYIKGVRTIGGHELDVQWDNGRLTNASIKAFDDGEIKVRNAAFGDSAVRVNGAATPLKDGAIVIQAKHGSEYRVAVGSPARGRR</sequence>
<feature type="chain" id="PRO_5032856564" evidence="1">
    <location>
        <begin position="29"/>
        <end position="891"/>
    </location>
</feature>
<evidence type="ECO:0000256" key="1">
    <source>
        <dbReference type="SAM" id="SignalP"/>
    </source>
</evidence>
<dbReference type="Pfam" id="PF14498">
    <property type="entry name" value="Glyco_hyd_65N_2"/>
    <property type="match status" value="1"/>
</dbReference>
<feature type="signal peptide" evidence="1">
    <location>
        <begin position="1"/>
        <end position="28"/>
    </location>
</feature>
<dbReference type="SUPFAM" id="SSF48208">
    <property type="entry name" value="Six-hairpin glycosidases"/>
    <property type="match status" value="1"/>
</dbReference>
<dbReference type="InterPro" id="IPR008928">
    <property type="entry name" value="6-hairpin_glycosidase_sf"/>
</dbReference>
<dbReference type="Gene3D" id="2.70.98.50">
    <property type="entry name" value="putative glycoside hydrolase family protein from bacillus halodurans"/>
    <property type="match status" value="1"/>
</dbReference>
<evidence type="ECO:0000259" key="3">
    <source>
        <dbReference type="Pfam" id="PF21307"/>
    </source>
</evidence>
<organism evidence="5">
    <name type="scientific">uncultured bacterium contig00001</name>
    <dbReference type="NCBI Taxonomy" id="1181493"/>
    <lineage>
        <taxon>Bacteria</taxon>
        <taxon>environmental samples</taxon>
    </lineage>
</organism>
<feature type="domain" description="Glycosyl hydrolase family 95 catalytic" evidence="4">
    <location>
        <begin position="363"/>
        <end position="787"/>
    </location>
</feature>